<dbReference type="Gene3D" id="2.40.170.20">
    <property type="entry name" value="TonB-dependent receptor, beta-barrel domain"/>
    <property type="match status" value="1"/>
</dbReference>
<keyword evidence="2 8" id="KW-0813">Transport</keyword>
<evidence type="ECO:0000256" key="8">
    <source>
        <dbReference type="PROSITE-ProRule" id="PRU01360"/>
    </source>
</evidence>
<dbReference type="InterPro" id="IPR023996">
    <property type="entry name" value="TonB-dep_OMP_SusC/RagA"/>
</dbReference>
<keyword evidence="3 8" id="KW-1134">Transmembrane beta strand</keyword>
<keyword evidence="7 8" id="KW-0998">Cell outer membrane</keyword>
<evidence type="ECO:0000313" key="13">
    <source>
        <dbReference type="Proteomes" id="UP000320811"/>
    </source>
</evidence>
<reference evidence="12 13" key="1">
    <citation type="submission" date="2019-06" db="EMBL/GenBank/DDBJ databases">
        <title>Sorghum-associated microbial communities from plants grown in Nebraska, USA.</title>
        <authorList>
            <person name="Schachtman D."/>
        </authorList>
    </citation>
    <scope>NUCLEOTIDE SEQUENCE [LARGE SCALE GENOMIC DNA]</scope>
    <source>
        <strain evidence="12 13">1209</strain>
    </source>
</reference>
<dbReference type="NCBIfam" id="TIGR04056">
    <property type="entry name" value="OMP_RagA_SusC"/>
    <property type="match status" value="1"/>
</dbReference>
<dbReference type="GO" id="GO:0009279">
    <property type="term" value="C:cell outer membrane"/>
    <property type="evidence" value="ECO:0007669"/>
    <property type="project" value="UniProtKB-SubCell"/>
</dbReference>
<dbReference type="Pfam" id="PF00593">
    <property type="entry name" value="TonB_dep_Rec_b-barrel"/>
    <property type="match status" value="1"/>
</dbReference>
<evidence type="ECO:0000256" key="2">
    <source>
        <dbReference type="ARBA" id="ARBA00022448"/>
    </source>
</evidence>
<evidence type="ECO:0000313" key="12">
    <source>
        <dbReference type="EMBL" id="TWF45669.1"/>
    </source>
</evidence>
<sequence>MYLTACLINNGRRVRLLTKIWKIMKLTAFILLISFLQISAKGLAQKITLVERDKPIGEVLHKIEQQSGYKFWYHSGDLDDTHAINIEARNLPLSQVLDICFKGQGLSWKIIKETIVLNRVITPAPAAPLADTLRGRIVDNTGNPVPGATIQLKGSKVAAISNTDGYYRLPGISGDAIIIVSSIGFQRQEIATAGRSHLDIKIVPEVSMLENVVVVGYGTQKKVNLTGAVTQVSGEVLDNRPITRISQGLQGMVAGLNIVTNTGGGAPNATQNINIRGYTGLGTTGGPLVVIDGIQGGDINAINPNDVESISVLKDAASTAIYGSSAPYGVILITTKKGKLGQPTKIAYNNNLSWAQAINLPKMLNSLDFANLYNEAFVNAGKAPDFNDETIARIKAYQDGTLATQTIKNPNAPNGWNSWASSNANNDWFKIYFKNFAFSQQHNISVSGASEKSNYYISVGYNDRSGMYNFGKDDFKRFNIRANLTSNVTNWLTFNFRSTMSRSLYNTPNVYSGQTGGNYMHQIARKYPTVALINPDGHYSDESNVLLHLQGGRDKSTEDQPMLTGEFQIKPLKGWDITMNYTFDGDMYDRQNQLKTVYVFLPDGTTAPSSGTSPNSFTRNNYRNEHHIVNAFTSYEKDFNRHHFRIMGGFTSELTNYTSYSASNTQLYSNDIPALNLTYNPTPSVGDQVRRLAVEGYFGRFNYNFAGKYLLEINGRYDGTSRFLAGRRWKLSPGVSAGWNLDRENFWKSISPVINAFKLRASYGSSPDQMFLGDPGIYSYYPFYPLLGTTSPNNTSWLFGGNKQASVSQPPLVNPDLTWVTTTSYGIGTDMALLNNRLTVSYDYYIRKASDFAGPAAVVPVLLGTGLPSVNNAAIQTKGFEVTAQWSDMIGKLHYSARASLSDYRGKVVAYNNPPRSLSTWYVGQQMGEIWGYTTNGLYQSDADAAKAPVASFWKNGWRAGDVSYADLNGDGQINNGKNTADSSGDLRVIGNNTPRYQYSLNLNFDYKGFDLGIFLQGIAKRDAWVGSNYFWGITGDEWQSSPFTVQANNRYTASTPNGYFPKYYMSSENNKNTQVQSRYLQNAAYLRIKSVQLGYTLPASMLSHVRIQKVRVYFNVENLATFTKLIKTIDPELSISDAKIYPLQRTFSCGINVIL</sequence>
<gene>
    <name evidence="12" type="ORF">FHW36_1011600</name>
</gene>
<dbReference type="InterPro" id="IPR023997">
    <property type="entry name" value="TonB-dep_OMP_SusC/RagA_CS"/>
</dbReference>
<keyword evidence="4 8" id="KW-0812">Transmembrane</keyword>
<dbReference type="InterPro" id="IPR012910">
    <property type="entry name" value="Plug_dom"/>
</dbReference>
<evidence type="ECO:0000256" key="3">
    <source>
        <dbReference type="ARBA" id="ARBA00022452"/>
    </source>
</evidence>
<evidence type="ECO:0000256" key="6">
    <source>
        <dbReference type="ARBA" id="ARBA00023136"/>
    </source>
</evidence>
<dbReference type="Gene3D" id="2.170.130.10">
    <property type="entry name" value="TonB-dependent receptor, plug domain"/>
    <property type="match status" value="1"/>
</dbReference>
<feature type="domain" description="TonB-dependent receptor plug" evidence="11">
    <location>
        <begin position="222"/>
        <end position="330"/>
    </location>
</feature>
<evidence type="ECO:0000256" key="1">
    <source>
        <dbReference type="ARBA" id="ARBA00004571"/>
    </source>
</evidence>
<evidence type="ECO:0000256" key="4">
    <source>
        <dbReference type="ARBA" id="ARBA00022692"/>
    </source>
</evidence>
<evidence type="ECO:0000259" key="11">
    <source>
        <dbReference type="Pfam" id="PF07715"/>
    </source>
</evidence>
<comment type="subcellular location">
    <subcellularLocation>
        <location evidence="1 8">Cell outer membrane</location>
        <topology evidence="1 8">Multi-pass membrane protein</topology>
    </subcellularLocation>
</comment>
<dbReference type="PROSITE" id="PS52016">
    <property type="entry name" value="TONB_DEPENDENT_REC_3"/>
    <property type="match status" value="1"/>
</dbReference>
<dbReference type="InterPro" id="IPR036942">
    <property type="entry name" value="Beta-barrel_TonB_sf"/>
</dbReference>
<dbReference type="SUPFAM" id="SSF49464">
    <property type="entry name" value="Carboxypeptidase regulatory domain-like"/>
    <property type="match status" value="1"/>
</dbReference>
<dbReference type="InterPro" id="IPR037066">
    <property type="entry name" value="Plug_dom_sf"/>
</dbReference>
<dbReference type="Gene3D" id="2.60.40.1120">
    <property type="entry name" value="Carboxypeptidase-like, regulatory domain"/>
    <property type="match status" value="1"/>
</dbReference>
<keyword evidence="13" id="KW-1185">Reference proteome</keyword>
<dbReference type="InterPro" id="IPR039426">
    <property type="entry name" value="TonB-dep_rcpt-like"/>
</dbReference>
<organism evidence="12 13">
    <name type="scientific">Chitinophaga polysaccharea</name>
    <dbReference type="NCBI Taxonomy" id="1293035"/>
    <lineage>
        <taxon>Bacteria</taxon>
        <taxon>Pseudomonadati</taxon>
        <taxon>Bacteroidota</taxon>
        <taxon>Chitinophagia</taxon>
        <taxon>Chitinophagales</taxon>
        <taxon>Chitinophagaceae</taxon>
        <taxon>Chitinophaga</taxon>
    </lineage>
</organism>
<dbReference type="OrthoDB" id="604358at2"/>
<name>A0A561Q5Q5_9BACT</name>
<dbReference type="Proteomes" id="UP000320811">
    <property type="component" value="Unassembled WGS sequence"/>
</dbReference>
<dbReference type="Pfam" id="PF13715">
    <property type="entry name" value="CarbopepD_reg_2"/>
    <property type="match status" value="1"/>
</dbReference>
<dbReference type="AlphaFoldDB" id="A0A561Q5Q5"/>
<evidence type="ECO:0000256" key="5">
    <source>
        <dbReference type="ARBA" id="ARBA00023077"/>
    </source>
</evidence>
<protein>
    <submittedName>
        <fullName evidence="12">TonB-linked SusC/RagA family outer membrane protein</fullName>
    </submittedName>
</protein>
<comment type="caution">
    <text evidence="12">The sequence shown here is derived from an EMBL/GenBank/DDBJ whole genome shotgun (WGS) entry which is preliminary data.</text>
</comment>
<evidence type="ECO:0000256" key="9">
    <source>
        <dbReference type="RuleBase" id="RU003357"/>
    </source>
</evidence>
<dbReference type="NCBIfam" id="TIGR04057">
    <property type="entry name" value="SusC_RagA_signa"/>
    <property type="match status" value="1"/>
</dbReference>
<comment type="similarity">
    <text evidence="8 9">Belongs to the TonB-dependent receptor family.</text>
</comment>
<proteinExistence type="inferred from homology"/>
<evidence type="ECO:0000256" key="7">
    <source>
        <dbReference type="ARBA" id="ARBA00023237"/>
    </source>
</evidence>
<dbReference type="InterPro" id="IPR008969">
    <property type="entry name" value="CarboxyPept-like_regulatory"/>
</dbReference>
<keyword evidence="5 9" id="KW-0798">TonB box</keyword>
<keyword evidence="6 8" id="KW-0472">Membrane</keyword>
<dbReference type="InterPro" id="IPR000531">
    <property type="entry name" value="Beta-barrel_TonB"/>
</dbReference>
<evidence type="ECO:0000259" key="10">
    <source>
        <dbReference type="Pfam" id="PF00593"/>
    </source>
</evidence>
<accession>A0A561Q5Q5</accession>
<feature type="domain" description="TonB-dependent receptor-like beta-barrel" evidence="10">
    <location>
        <begin position="528"/>
        <end position="1120"/>
    </location>
</feature>
<dbReference type="Pfam" id="PF07715">
    <property type="entry name" value="Plug"/>
    <property type="match status" value="1"/>
</dbReference>
<dbReference type="SUPFAM" id="SSF56935">
    <property type="entry name" value="Porins"/>
    <property type="match status" value="1"/>
</dbReference>
<dbReference type="EMBL" id="VIWO01000001">
    <property type="protein sequence ID" value="TWF45669.1"/>
    <property type="molecule type" value="Genomic_DNA"/>
</dbReference>